<dbReference type="GO" id="GO:0005634">
    <property type="term" value="C:nucleus"/>
    <property type="evidence" value="ECO:0007669"/>
    <property type="project" value="UniProtKB-SubCell"/>
</dbReference>
<dbReference type="EC" id="2.7.7.49" evidence="4"/>
<dbReference type="Pfam" id="PF00078">
    <property type="entry name" value="RVT_1"/>
    <property type="match status" value="1"/>
</dbReference>
<sequence length="2204" mass="258192">MAPATPNRPASNPRGHQAAQATPPENQPTLEEELDLPMEESDDNEEDIIPAHPSSHEDEVAKLKRKLRELGKRHNDLLNAAKFNSEVAKNKIEELEGKVSNIANIAENLGKEAEKSQQLYKEHIEHTAALAATGKDPGEILRPRQPDSYDGNPEQLQGFLTALRSYQMYYPIQFSTDEMRTRHAMSLLKGKAQRLMEPIVRDYVNNLYHERKEMTKRVYNKYENFEEELTHAFGLANERREAESKIRTLRQTGSAASYLSEYRYQAARLDWNEAAHMDQVYLGLKDEVKDALVNIRPKPKNLTELASIVVEIDTQQYERRREKQAARNGTQYKPNWNKDNKNRANQGKTRQVDTSYGTHPGPMSIATTKFDKSKLTCWNCGKKGHRELDCRNPVKTNQKYRPVPEGKKARRTNSQEDNEPQMAIRSSRQIAMARSGYEPMAIPQQQQTLSVHDPFESQQEIMQRYYPDGGEPDPNYSAFRDPYFVNKRKEESERNKKYMRERRENDPEYRKRCCEKEKERKRKRKEQQWQPVPEQAAPTDKGTTIAVTRKGKEIAPNPENQLTPDETMRQLNELSNTVFSMSLPQTDGTIRTLQQMVDEEPSHEVDDIPTKVTRRRPNRHYEDPNYRSARRLHEEQQWKKLAEEFRSERANRRKYAKYLERANNRAVTVQDDDIYILATTKEGLEDPEILDDPVISAQDERRYATHKDHKKLSWISCTAHHCALHYSEKNYHDCFPRSIEAHEQQEPYFIIDTAGYQVHKKYPEVQVVRLRAHTETREEALTYFQNRLPVERWRKYLPQEETENVWDKTKEDERLIAKWRQDTREDPDRGDTPDPDTLRLQRWLDDRIDQMEAECQHQLATENDCPADENCYNSECEMHHPSQPGKDLRPRKGQRTCLELKVRIKGTWLTAFVDSGADVNAIDPRTVNKLKLPWKTKSDPYPIRNLEGGHLTYDGGLITREIDHLKIFVGTRRQHVDCDIIPTPGYDLMLGYPWLERYNPRDIDWRTGQVHHMEEPSDDESTDSEPDKEQRSQTSTDPNGEVRRETTTDTRPPPKGVQHKQEKGRARRIRRTVASFGNQLHELNRKLEKQPEKEDRLKNVPQEYRIYDKLFKEELDTKVPQHSRWDHEICLITDDLPFQKIYNLNKMELDTLKEYLEEELRKGNIRESTSSAGFPVMFVPKKNGKLRLVVDYRRLNALTVKDRTPLPLITELKDRLQGKQVFTALDLKGAYNLIRIKEGDEWKTAFRTKFGLFEYLVMPFGLTNAPATFQRMINNVLRQYLDIFVVCYLDDILIFSDNDEEHKEHVHKVLKALQDANLLVEPEKSHFHVQEVDFLGHTISPGEIRMDRKKISAVRDWPVPTTVKEVQSFLGFANYYRRFIKNFSRIANPLTELTKKERKFLWLPDAQRAFEELREAILSEPVLIMFDPTKEIELETDSSDFALGGQIGQRDNEGKLHPIAFYSHKLHGAELNYPIYDKEFLAIVNCFKEFRHYLMGSLHQIKVYTDHQNISHFATTQELNRRQLRYAEYLCEFDFTIIHRKGSDNGRADAISRRPDYDTGTTKAKEQILELNDKGEYQFSQPAKTIARTIRGTTISEKKLPEELTGEWCKKINHAMTNYEYAKGAHVPDGTFFDKVPWQNSCPYIPNKVLDEYIEYLHQTVKHTQLYNDDEFWIYLNMTYSWDREPTVDHWRNCPTCEKNSFASNKQIDEARTKGTPSIEHLIARTTTDNPTGDALHREIRRANGVVQGFETQQGCYATHKGTLFDNKLWVPTNLQETLVRDMHEHPLHGHQGITKTLKRIQKNYGWPKMKETVEKVVKQCDLCAKTKPRRHKPYGTLQPLPVARRPWDSITMDFITKLPLSEEPSTGIFYDSIMVIVDRLTKFSYYLPYRESTDADQLSYVFYRHIVSIHGLPSEILSDRGPTFAAKFWQALMSHLGLNHRLTTAFRPQVDGQTERMNQVLEQYLRCYINYEQNDWVEKLPVAQLAYNTAYNESTRLTPAFANFGFTPDSYHEKRETDTINPAAILKADELKNLHEEMKTELEFVRKRMKKYYDTKRIERPTFKEGEMVYLSTKNITTKRPTHKLDFKFIGPYKILRKISENNYKLDLPPKVRLHPIFHISLLESAADTIHVKTNNEPKEIDGPEAYEVEEIRNMDKIDGQTMYLVKWKNYPENENTWEPPKNLINAQRLLKKFHQNRAKGKH</sequence>
<evidence type="ECO:0000256" key="22">
    <source>
        <dbReference type="PROSITE-ProRule" id="PRU00047"/>
    </source>
</evidence>
<dbReference type="Pfam" id="PF17921">
    <property type="entry name" value="Integrase_H2C2"/>
    <property type="match status" value="1"/>
</dbReference>
<keyword evidence="10" id="KW-0064">Aspartyl protease</keyword>
<evidence type="ECO:0000256" key="19">
    <source>
        <dbReference type="ARBA" id="ARBA00023128"/>
    </source>
</evidence>
<keyword evidence="5" id="KW-0645">Protease</keyword>
<evidence type="ECO:0000259" key="26">
    <source>
        <dbReference type="PROSITE" id="PS50158"/>
    </source>
</evidence>
<evidence type="ECO:0000259" key="25">
    <source>
        <dbReference type="PROSITE" id="PS50013"/>
    </source>
</evidence>
<dbReference type="GO" id="GO:0006508">
    <property type="term" value="P:proteolysis"/>
    <property type="evidence" value="ECO:0007669"/>
    <property type="project" value="UniProtKB-KW"/>
</dbReference>
<dbReference type="GO" id="GO:0003964">
    <property type="term" value="F:RNA-directed DNA polymerase activity"/>
    <property type="evidence" value="ECO:0007669"/>
    <property type="project" value="UniProtKB-KW"/>
</dbReference>
<dbReference type="InterPro" id="IPR036397">
    <property type="entry name" value="RNaseH_sf"/>
</dbReference>
<keyword evidence="22" id="KW-0862">Zinc</keyword>
<dbReference type="GO" id="GO:0003887">
    <property type="term" value="F:DNA-directed DNA polymerase activity"/>
    <property type="evidence" value="ECO:0007669"/>
    <property type="project" value="UniProtKB-KW"/>
</dbReference>
<keyword evidence="22" id="KW-0863">Zinc-finger</keyword>
<dbReference type="FunFam" id="1.10.340.70:FF:000001">
    <property type="entry name" value="Retrovirus-related Pol polyprotein from transposon gypsy-like Protein"/>
    <property type="match status" value="1"/>
</dbReference>
<dbReference type="Proteomes" id="UP000266152">
    <property type="component" value="Unassembled WGS sequence"/>
</dbReference>
<evidence type="ECO:0000259" key="27">
    <source>
        <dbReference type="PROSITE" id="PS50878"/>
    </source>
</evidence>
<evidence type="ECO:0000256" key="18">
    <source>
        <dbReference type="ARBA" id="ARBA00023125"/>
    </source>
</evidence>
<gene>
    <name evidence="29" type="ORF">FSPOR_7362</name>
</gene>
<dbReference type="CDD" id="cd00303">
    <property type="entry name" value="retropepsin_like"/>
    <property type="match status" value="1"/>
</dbReference>
<dbReference type="GO" id="GO:0008270">
    <property type="term" value="F:zinc ion binding"/>
    <property type="evidence" value="ECO:0007669"/>
    <property type="project" value="UniProtKB-KW"/>
</dbReference>
<feature type="region of interest" description="Disordered" evidence="24">
    <location>
        <begin position="319"/>
        <end position="365"/>
    </location>
</feature>
<dbReference type="EMBL" id="PXOF01000104">
    <property type="protein sequence ID" value="RGP65280.1"/>
    <property type="molecule type" value="Genomic_DNA"/>
</dbReference>
<keyword evidence="30" id="KW-1185">Reference proteome</keyword>
<dbReference type="PROSITE" id="PS50994">
    <property type="entry name" value="INTEGRASE"/>
    <property type="match status" value="1"/>
</dbReference>
<evidence type="ECO:0000256" key="12">
    <source>
        <dbReference type="ARBA" id="ARBA00022801"/>
    </source>
</evidence>
<dbReference type="CDD" id="cd00024">
    <property type="entry name" value="CD_CSD"/>
    <property type="match status" value="1"/>
</dbReference>
<feature type="region of interest" description="Disordered" evidence="24">
    <location>
        <begin position="818"/>
        <end position="838"/>
    </location>
</feature>
<evidence type="ECO:0000259" key="28">
    <source>
        <dbReference type="PROSITE" id="PS50994"/>
    </source>
</evidence>
<keyword evidence="18" id="KW-0238">DNA-binding</keyword>
<reference evidence="29 30" key="1">
    <citation type="journal article" date="2018" name="PLoS Pathog.">
        <title>Evolution of structural diversity of trichothecenes, a family of toxins produced by plant pathogenic and entomopathogenic fungi.</title>
        <authorList>
            <person name="Proctor R.H."/>
            <person name="McCormick S.P."/>
            <person name="Kim H.S."/>
            <person name="Cardoza R.E."/>
            <person name="Stanley A.M."/>
            <person name="Lindo L."/>
            <person name="Kelly A."/>
            <person name="Brown D.W."/>
            <person name="Lee T."/>
            <person name="Vaughan M.M."/>
            <person name="Alexander N.J."/>
            <person name="Busman M."/>
            <person name="Gutierrez S."/>
        </authorList>
    </citation>
    <scope>NUCLEOTIDE SEQUENCE [LARGE SCALE GENOMIC DNA]</scope>
    <source>
        <strain evidence="29 30">NRRL 3299</strain>
    </source>
</reference>
<evidence type="ECO:0000256" key="7">
    <source>
        <dbReference type="ARBA" id="ARBA00022695"/>
    </source>
</evidence>
<keyword evidence="16" id="KW-0695">RNA-directed DNA polymerase</keyword>
<keyword evidence="8" id="KW-0540">Nuclease</keyword>
<comment type="caution">
    <text evidence="29">The sequence shown here is derived from an EMBL/GenBank/DDBJ whole genome shotgun (WGS) entry which is preliminary data.</text>
</comment>
<dbReference type="InterPro" id="IPR023780">
    <property type="entry name" value="Chromo_domain"/>
</dbReference>
<dbReference type="GO" id="GO:0006338">
    <property type="term" value="P:chromatin remodeling"/>
    <property type="evidence" value="ECO:0007669"/>
    <property type="project" value="UniProtKB-ARBA"/>
</dbReference>
<feature type="domain" description="Reverse transcriptase" evidence="27">
    <location>
        <begin position="1160"/>
        <end position="1339"/>
    </location>
</feature>
<dbReference type="GO" id="GO:0015074">
    <property type="term" value="P:DNA integration"/>
    <property type="evidence" value="ECO:0007669"/>
    <property type="project" value="UniProtKB-KW"/>
</dbReference>
<evidence type="ECO:0000256" key="24">
    <source>
        <dbReference type="SAM" id="MobiDB-lite"/>
    </source>
</evidence>
<evidence type="ECO:0000256" key="15">
    <source>
        <dbReference type="ARBA" id="ARBA00022908"/>
    </source>
</evidence>
<dbReference type="InterPro" id="IPR050951">
    <property type="entry name" value="Retrovirus_Pol_polyprotein"/>
</dbReference>
<keyword evidence="15" id="KW-0229">DNA integration</keyword>
<feature type="region of interest" description="Disordered" evidence="24">
    <location>
        <begin position="394"/>
        <end position="424"/>
    </location>
</feature>
<feature type="compositionally biased region" description="Polar residues" evidence="24">
    <location>
        <begin position="19"/>
        <end position="29"/>
    </location>
</feature>
<dbReference type="InterPro" id="IPR036875">
    <property type="entry name" value="Znf_CCHC_sf"/>
</dbReference>
<feature type="compositionally biased region" description="Basic and acidic residues" evidence="24">
    <location>
        <begin position="136"/>
        <end position="147"/>
    </location>
</feature>
<comment type="subcellular location">
    <subcellularLocation>
        <location evidence="2">Mitochondrion</location>
    </subcellularLocation>
    <subcellularLocation>
        <location evidence="1">Nucleus</location>
    </subcellularLocation>
</comment>
<evidence type="ECO:0000256" key="21">
    <source>
        <dbReference type="ARBA" id="ARBA00023242"/>
    </source>
</evidence>
<dbReference type="Pfam" id="PF03732">
    <property type="entry name" value="Retrotrans_gag"/>
    <property type="match status" value="1"/>
</dbReference>
<dbReference type="PANTHER" id="PTHR37984:SF5">
    <property type="entry name" value="PROTEIN NYNRIN-LIKE"/>
    <property type="match status" value="1"/>
</dbReference>
<dbReference type="Pfam" id="PF24626">
    <property type="entry name" value="SH3_Tf2-1"/>
    <property type="match status" value="1"/>
</dbReference>
<keyword evidence="14" id="KW-0694">RNA-binding</keyword>
<dbReference type="Pfam" id="PF17917">
    <property type="entry name" value="RT_RNaseH"/>
    <property type="match status" value="1"/>
</dbReference>
<keyword evidence="6" id="KW-0808">Transferase</keyword>
<dbReference type="SUPFAM" id="SSF57756">
    <property type="entry name" value="Retrovirus zinc finger-like domains"/>
    <property type="match status" value="1"/>
</dbReference>
<evidence type="ECO:0000256" key="23">
    <source>
        <dbReference type="SAM" id="Coils"/>
    </source>
</evidence>
<feature type="region of interest" description="Disordered" evidence="24">
    <location>
        <begin position="465"/>
        <end position="542"/>
    </location>
</feature>
<evidence type="ECO:0000256" key="4">
    <source>
        <dbReference type="ARBA" id="ARBA00012493"/>
    </source>
</evidence>
<keyword evidence="17" id="KW-0239">DNA-directed DNA polymerase</keyword>
<dbReference type="InterPro" id="IPR041588">
    <property type="entry name" value="Integrase_H2C2"/>
</dbReference>
<evidence type="ECO:0000256" key="8">
    <source>
        <dbReference type="ARBA" id="ARBA00022722"/>
    </source>
</evidence>
<dbReference type="Gene3D" id="2.40.70.10">
    <property type="entry name" value="Acid Proteases"/>
    <property type="match status" value="1"/>
</dbReference>
<dbReference type="InterPro" id="IPR005162">
    <property type="entry name" value="Retrotrans_gag_dom"/>
</dbReference>
<organism evidence="29 30">
    <name type="scientific">Fusarium sporotrichioides</name>
    <dbReference type="NCBI Taxonomy" id="5514"/>
    <lineage>
        <taxon>Eukaryota</taxon>
        <taxon>Fungi</taxon>
        <taxon>Dikarya</taxon>
        <taxon>Ascomycota</taxon>
        <taxon>Pezizomycotina</taxon>
        <taxon>Sordariomycetes</taxon>
        <taxon>Hypocreomycetidae</taxon>
        <taxon>Hypocreales</taxon>
        <taxon>Nectriaceae</taxon>
        <taxon>Fusarium</taxon>
    </lineage>
</organism>
<dbReference type="GO" id="GO:0004190">
    <property type="term" value="F:aspartic-type endopeptidase activity"/>
    <property type="evidence" value="ECO:0007669"/>
    <property type="project" value="UniProtKB-KW"/>
</dbReference>
<dbReference type="PROSITE" id="PS50158">
    <property type="entry name" value="ZF_CCHC"/>
    <property type="match status" value="1"/>
</dbReference>
<evidence type="ECO:0000256" key="20">
    <source>
        <dbReference type="ARBA" id="ARBA00023172"/>
    </source>
</evidence>
<keyword evidence="23" id="KW-0175">Coiled coil</keyword>
<feature type="compositionally biased region" description="Basic and acidic residues" evidence="24">
    <location>
        <begin position="487"/>
        <end position="518"/>
    </location>
</feature>
<dbReference type="CDD" id="cd01647">
    <property type="entry name" value="RT_LTR"/>
    <property type="match status" value="1"/>
</dbReference>
<dbReference type="SUPFAM" id="SSF54160">
    <property type="entry name" value="Chromo domain-like"/>
    <property type="match status" value="1"/>
</dbReference>
<evidence type="ECO:0000256" key="10">
    <source>
        <dbReference type="ARBA" id="ARBA00022750"/>
    </source>
</evidence>
<evidence type="ECO:0000256" key="5">
    <source>
        <dbReference type="ARBA" id="ARBA00022670"/>
    </source>
</evidence>
<dbReference type="SUPFAM" id="SSF56672">
    <property type="entry name" value="DNA/RNA polymerases"/>
    <property type="match status" value="1"/>
</dbReference>
<keyword evidence="20" id="KW-0233">DNA recombination</keyword>
<dbReference type="InterPro" id="IPR043128">
    <property type="entry name" value="Rev_trsase/Diguanyl_cyclase"/>
</dbReference>
<dbReference type="InterPro" id="IPR056924">
    <property type="entry name" value="SH3_Tf2-1"/>
</dbReference>
<dbReference type="GO" id="GO:0006310">
    <property type="term" value="P:DNA recombination"/>
    <property type="evidence" value="ECO:0007669"/>
    <property type="project" value="UniProtKB-KW"/>
</dbReference>
<name>A0A395RYP2_FUSSP</name>
<keyword evidence="21" id="KW-0539">Nucleus</keyword>
<dbReference type="PROSITE" id="PS50878">
    <property type="entry name" value="RT_POL"/>
    <property type="match status" value="1"/>
</dbReference>
<dbReference type="CDD" id="cd09274">
    <property type="entry name" value="RNase_HI_RT_Ty3"/>
    <property type="match status" value="1"/>
</dbReference>
<dbReference type="SUPFAM" id="SSF53098">
    <property type="entry name" value="Ribonuclease H-like"/>
    <property type="match status" value="1"/>
</dbReference>
<evidence type="ECO:0000256" key="2">
    <source>
        <dbReference type="ARBA" id="ARBA00004173"/>
    </source>
</evidence>
<dbReference type="Gene3D" id="1.10.340.70">
    <property type="match status" value="1"/>
</dbReference>
<evidence type="ECO:0000256" key="6">
    <source>
        <dbReference type="ARBA" id="ARBA00022679"/>
    </source>
</evidence>
<accession>A0A395RYP2</accession>
<feature type="coiled-coil region" evidence="23">
    <location>
        <begin position="60"/>
        <end position="112"/>
    </location>
</feature>
<evidence type="ECO:0000256" key="14">
    <source>
        <dbReference type="ARBA" id="ARBA00022884"/>
    </source>
</evidence>
<dbReference type="InterPro" id="IPR021109">
    <property type="entry name" value="Peptidase_aspartic_dom_sf"/>
</dbReference>
<dbReference type="InterPro" id="IPR001878">
    <property type="entry name" value="Znf_CCHC"/>
</dbReference>
<comment type="subunit">
    <text evidence="3">Component of the NuA4 histone acetyltransferase complex.</text>
</comment>
<dbReference type="InterPro" id="IPR012337">
    <property type="entry name" value="RNaseH-like_sf"/>
</dbReference>
<dbReference type="GO" id="GO:0004519">
    <property type="term" value="F:endonuclease activity"/>
    <property type="evidence" value="ECO:0007669"/>
    <property type="project" value="UniProtKB-KW"/>
</dbReference>
<dbReference type="PROSITE" id="PS00598">
    <property type="entry name" value="CHROMO_1"/>
    <property type="match status" value="1"/>
</dbReference>
<dbReference type="GO" id="GO:0003677">
    <property type="term" value="F:DNA binding"/>
    <property type="evidence" value="ECO:0007669"/>
    <property type="project" value="UniProtKB-KW"/>
</dbReference>
<feature type="region of interest" description="Disordered" evidence="24">
    <location>
        <begin position="1"/>
        <end position="59"/>
    </location>
</feature>
<dbReference type="InterPro" id="IPR001584">
    <property type="entry name" value="Integrase_cat-core"/>
</dbReference>
<feature type="region of interest" description="Disordered" evidence="24">
    <location>
        <begin position="131"/>
        <end position="152"/>
    </location>
</feature>
<dbReference type="Gene3D" id="3.30.420.10">
    <property type="entry name" value="Ribonuclease H-like superfamily/Ribonuclease H"/>
    <property type="match status" value="1"/>
</dbReference>
<evidence type="ECO:0000256" key="17">
    <source>
        <dbReference type="ARBA" id="ARBA00022932"/>
    </source>
</evidence>
<keyword evidence="11" id="KW-0255">Endonuclease</keyword>
<dbReference type="PANTHER" id="PTHR37984">
    <property type="entry name" value="PROTEIN CBG26694"/>
    <property type="match status" value="1"/>
</dbReference>
<evidence type="ECO:0000313" key="30">
    <source>
        <dbReference type="Proteomes" id="UP000266152"/>
    </source>
</evidence>
<feature type="compositionally biased region" description="Polar residues" evidence="24">
    <location>
        <begin position="343"/>
        <end position="357"/>
    </location>
</feature>
<dbReference type="InterPro" id="IPR043502">
    <property type="entry name" value="DNA/RNA_pol_sf"/>
</dbReference>
<feature type="compositionally biased region" description="Acidic residues" evidence="24">
    <location>
        <begin position="30"/>
        <end position="48"/>
    </location>
</feature>
<keyword evidence="7" id="KW-0548">Nucleotidyltransferase</keyword>
<feature type="domain" description="CCHC-type" evidence="26">
    <location>
        <begin position="377"/>
        <end position="392"/>
    </location>
</feature>
<dbReference type="Pfam" id="PF00385">
    <property type="entry name" value="Chromo"/>
    <property type="match status" value="1"/>
</dbReference>
<dbReference type="GO" id="GO:0005739">
    <property type="term" value="C:mitochondrion"/>
    <property type="evidence" value="ECO:0007669"/>
    <property type="project" value="UniProtKB-SubCell"/>
</dbReference>
<feature type="region of interest" description="Disordered" evidence="24">
    <location>
        <begin position="1011"/>
        <end position="1068"/>
    </location>
</feature>
<dbReference type="PROSITE" id="PS50013">
    <property type="entry name" value="CHROMO_2"/>
    <property type="match status" value="1"/>
</dbReference>
<evidence type="ECO:0000256" key="1">
    <source>
        <dbReference type="ARBA" id="ARBA00004123"/>
    </source>
</evidence>
<dbReference type="SUPFAM" id="SSF50630">
    <property type="entry name" value="Acid proteases"/>
    <property type="match status" value="1"/>
</dbReference>
<evidence type="ECO:0000313" key="29">
    <source>
        <dbReference type="EMBL" id="RGP65280.1"/>
    </source>
</evidence>
<feature type="domain" description="Chromo" evidence="25">
    <location>
        <begin position="2148"/>
        <end position="2204"/>
    </location>
</feature>
<evidence type="ECO:0000256" key="13">
    <source>
        <dbReference type="ARBA" id="ARBA00022842"/>
    </source>
</evidence>
<evidence type="ECO:0000256" key="16">
    <source>
        <dbReference type="ARBA" id="ARBA00022918"/>
    </source>
</evidence>
<feature type="domain" description="Integrase catalytic" evidence="28">
    <location>
        <begin position="1843"/>
        <end position="2017"/>
    </location>
</feature>
<dbReference type="FunFam" id="3.30.70.270:FF:000020">
    <property type="entry name" value="Transposon Tf2-6 polyprotein-like Protein"/>
    <property type="match status" value="1"/>
</dbReference>
<dbReference type="Gene3D" id="2.40.50.40">
    <property type="match status" value="1"/>
</dbReference>
<dbReference type="Gene3D" id="3.10.10.10">
    <property type="entry name" value="HIV Type 1 Reverse Transcriptase, subunit A, domain 1"/>
    <property type="match status" value="1"/>
</dbReference>
<keyword evidence="12" id="KW-0378">Hydrolase</keyword>
<dbReference type="InterPro" id="IPR000477">
    <property type="entry name" value="RT_dom"/>
</dbReference>
<dbReference type="InterPro" id="IPR023779">
    <property type="entry name" value="Chromodomain_CS"/>
</dbReference>
<evidence type="ECO:0000256" key="9">
    <source>
        <dbReference type="ARBA" id="ARBA00022723"/>
    </source>
</evidence>
<dbReference type="SMART" id="SM00343">
    <property type="entry name" value="ZnF_C2HC"/>
    <property type="match status" value="1"/>
</dbReference>
<dbReference type="STRING" id="5514.A0A395RYP2"/>
<dbReference type="InterPro" id="IPR041373">
    <property type="entry name" value="RT_RNaseH"/>
</dbReference>
<proteinExistence type="predicted"/>
<evidence type="ECO:0000256" key="3">
    <source>
        <dbReference type="ARBA" id="ARBA00011353"/>
    </source>
</evidence>
<evidence type="ECO:0000256" key="11">
    <source>
        <dbReference type="ARBA" id="ARBA00022759"/>
    </source>
</evidence>
<keyword evidence="9" id="KW-0479">Metal-binding</keyword>
<keyword evidence="13" id="KW-0460">Magnesium</keyword>
<dbReference type="Gene3D" id="3.30.70.270">
    <property type="match status" value="2"/>
</dbReference>
<dbReference type="GO" id="GO:0003723">
    <property type="term" value="F:RNA binding"/>
    <property type="evidence" value="ECO:0007669"/>
    <property type="project" value="UniProtKB-KW"/>
</dbReference>
<dbReference type="SMART" id="SM00298">
    <property type="entry name" value="CHROMO"/>
    <property type="match status" value="1"/>
</dbReference>
<protein>
    <recommendedName>
        <fullName evidence="4">RNA-directed DNA polymerase</fullName>
        <ecNumber evidence="4">2.7.7.49</ecNumber>
    </recommendedName>
</protein>
<keyword evidence="19" id="KW-0496">Mitochondrion</keyword>
<dbReference type="InterPro" id="IPR016197">
    <property type="entry name" value="Chromo-like_dom_sf"/>
</dbReference>
<dbReference type="Gene3D" id="3.10.20.370">
    <property type="match status" value="1"/>
</dbReference>
<dbReference type="InterPro" id="IPR000953">
    <property type="entry name" value="Chromo/chromo_shadow_dom"/>
</dbReference>